<keyword evidence="10 11" id="KW-0998">Cell outer membrane</keyword>
<evidence type="ECO:0000256" key="1">
    <source>
        <dbReference type="ARBA" id="ARBA00004571"/>
    </source>
</evidence>
<keyword evidence="4" id="KW-0410">Iron transport</keyword>
<dbReference type="GO" id="GO:0009279">
    <property type="term" value="C:cell outer membrane"/>
    <property type="evidence" value="ECO:0007669"/>
    <property type="project" value="UniProtKB-SubCell"/>
</dbReference>
<gene>
    <name evidence="15" type="ORF">SGRAN_2781</name>
</gene>
<dbReference type="PROSITE" id="PS52016">
    <property type="entry name" value="TONB_DEPENDENT_REC_3"/>
    <property type="match status" value="1"/>
</dbReference>
<dbReference type="Gene3D" id="2.40.170.20">
    <property type="entry name" value="TonB-dependent receptor, beta-barrel domain"/>
    <property type="match status" value="3"/>
</dbReference>
<dbReference type="RefSeq" id="WP_082737267.1">
    <property type="nucleotide sequence ID" value="NZ_CP012199.1"/>
</dbReference>
<dbReference type="InterPro" id="IPR011662">
    <property type="entry name" value="Secretin/TonB_short_N"/>
</dbReference>
<evidence type="ECO:0000313" key="16">
    <source>
        <dbReference type="Proteomes" id="UP000058599"/>
    </source>
</evidence>
<dbReference type="PANTHER" id="PTHR32552">
    <property type="entry name" value="FERRICHROME IRON RECEPTOR-RELATED"/>
    <property type="match status" value="1"/>
</dbReference>
<name>A0AA86L4K9_9SPHN</name>
<evidence type="ECO:0000256" key="9">
    <source>
        <dbReference type="ARBA" id="ARBA00023136"/>
    </source>
</evidence>
<feature type="chain" id="PRO_5041653169" evidence="13">
    <location>
        <begin position="20"/>
        <end position="1123"/>
    </location>
</feature>
<organism evidence="15 16">
    <name type="scientific">Sphingopyxis granuli</name>
    <dbReference type="NCBI Taxonomy" id="267128"/>
    <lineage>
        <taxon>Bacteria</taxon>
        <taxon>Pseudomonadati</taxon>
        <taxon>Pseudomonadota</taxon>
        <taxon>Alphaproteobacteria</taxon>
        <taxon>Sphingomonadales</taxon>
        <taxon>Sphingomonadaceae</taxon>
        <taxon>Sphingopyxis</taxon>
    </lineage>
</organism>
<evidence type="ECO:0000256" key="10">
    <source>
        <dbReference type="ARBA" id="ARBA00023237"/>
    </source>
</evidence>
<keyword evidence="3 11" id="KW-1134">Transmembrane beta strand</keyword>
<feature type="signal peptide" evidence="13">
    <location>
        <begin position="1"/>
        <end position="19"/>
    </location>
</feature>
<dbReference type="SUPFAM" id="SSF56935">
    <property type="entry name" value="Porins"/>
    <property type="match status" value="1"/>
</dbReference>
<dbReference type="Gene3D" id="3.55.50.30">
    <property type="match status" value="1"/>
</dbReference>
<dbReference type="InterPro" id="IPR000531">
    <property type="entry name" value="Beta-barrel_TonB"/>
</dbReference>
<dbReference type="Pfam" id="PF00593">
    <property type="entry name" value="TonB_dep_Rec_b-barrel"/>
    <property type="match status" value="2"/>
</dbReference>
<keyword evidence="13" id="KW-0732">Signal</keyword>
<keyword evidence="2 11" id="KW-0813">Transport</keyword>
<proteinExistence type="inferred from homology"/>
<evidence type="ECO:0000256" key="3">
    <source>
        <dbReference type="ARBA" id="ARBA00022452"/>
    </source>
</evidence>
<keyword evidence="5 11" id="KW-0812">Transmembrane</keyword>
<feature type="domain" description="Secretin/TonB short N-terminal" evidence="14">
    <location>
        <begin position="56"/>
        <end position="107"/>
    </location>
</feature>
<evidence type="ECO:0000256" key="12">
    <source>
        <dbReference type="RuleBase" id="RU003357"/>
    </source>
</evidence>
<dbReference type="EMBL" id="CP012199">
    <property type="protein sequence ID" value="AMG75130.1"/>
    <property type="molecule type" value="Genomic_DNA"/>
</dbReference>
<dbReference type="InterPro" id="IPR039426">
    <property type="entry name" value="TonB-dep_rcpt-like"/>
</dbReference>
<comment type="subcellular location">
    <subcellularLocation>
        <location evidence="1 11">Cell outer membrane</location>
        <topology evidence="1 11">Multi-pass membrane protein</topology>
    </subcellularLocation>
</comment>
<keyword evidence="9 11" id="KW-0472">Membrane</keyword>
<keyword evidence="7" id="KW-0406">Ion transport</keyword>
<evidence type="ECO:0000256" key="13">
    <source>
        <dbReference type="SAM" id="SignalP"/>
    </source>
</evidence>
<sequence>MQLRKIAFAVLLGSTSVLSAVSAAQAQAPAARQSEFNIPAGDLVAGLRAYSRQAHVEVMFNAADLRGRRTAGVKGTLGAEEALRRLLAGADAELVRDPSGAWLVKPVGNGAQAAADDYRGNEIVVTAQKRVESVQDVPIAVTALSQKALEEQKIEGGPDIMRAVPNLTFSKSNFTGYNLSIRGVGTKAVSATSDPGVAVAFNNSGLIHNRFFEQEFFDMDRVEVLRGPQGTLYGRNATGGVVNLIPAKPDFGGFEGNIKGEVGNYNSRRLLAMLNVPLVDDVLAVRVAGSMTQRSGYDYNATTKNRINGRDLWSLRTSVAFEPAPWFRANMIWERFNENDNRSRTGKQLCHRDDGPTHVGGVDLADGANNFGSTELRRAVFGQGCKPGSLYDDGAFDTPNGLSYSFILGAVMLRQAGLGIGSDPITGEQQSIIQAVDPYGGLRQIPDLRTIESIRDPRYRAKADLLQFNLDVDITPTLTFTSQTAYNEDRTYSFQDYNRFKSLPVFTDTTSLIQGGDPALPPSPYQKLAPGGIFCDPQIGCTNTIAGFDISQAKSKQFNQEFRLQSSFDGPFNFSAGVNYTRFKTLTDYYVMFNVLTATAWGAGFYPSYPNPWTPGTCFSSNSVGGSAPPSGGGPVPADDPLAMCPYVDPNPVESIDGNGHNYFRSKNPYKLKSTAFFGEAYWNVQDNLKLTAGFRYTDDRKTFTPVPSQVLLARSLIGGGTVSSGYPELAPIKQKWGEWTGRVGLDWKPELGFTDDTMLYAFYSRGYKGGGANPPSPGFATKEEWLANAVADGVDPLNLAFIELFNQLPVLSLTGVEYGKTFDPEFVNAFEIGTKNTLLNGALTLNATGFYYDYKDYQVSQIRDRTAVNENFDAKVWGAELEAVFAPTRNLRINASLGYLRTKIGKGETSIDIMNRTQGNPDYTLVRPWMQLPSNCVIPTQVAAEWARTNDGFAQFYGLCSGVRGLIGGYIGSQIRDPAYGGALYDPANYPELNGGAGLKADLGGNELPNSPRWTANLGAQYTIDVDPDWSATIRGDAYWQAKSWARVYNLAPYDRLKGWSNFNLSLRIDGPEDLTFEAYVKNVFNKSPITDAFLNSDDTGLTTNIFTLDPRIIGFSIAKRF</sequence>
<keyword evidence="15" id="KW-0675">Receptor</keyword>
<evidence type="ECO:0000256" key="7">
    <source>
        <dbReference type="ARBA" id="ARBA00023065"/>
    </source>
</evidence>
<evidence type="ECO:0000256" key="6">
    <source>
        <dbReference type="ARBA" id="ARBA00023004"/>
    </source>
</evidence>
<dbReference type="InterPro" id="IPR036942">
    <property type="entry name" value="Beta-barrel_TonB_sf"/>
</dbReference>
<evidence type="ECO:0000259" key="14">
    <source>
        <dbReference type="SMART" id="SM00965"/>
    </source>
</evidence>
<dbReference type="PANTHER" id="PTHR32552:SF81">
    <property type="entry name" value="TONB-DEPENDENT OUTER MEMBRANE RECEPTOR"/>
    <property type="match status" value="1"/>
</dbReference>
<keyword evidence="16" id="KW-1185">Reference proteome</keyword>
<keyword evidence="8 12" id="KW-0798">TonB box</keyword>
<dbReference type="SMART" id="SM00965">
    <property type="entry name" value="STN"/>
    <property type="match status" value="1"/>
</dbReference>
<evidence type="ECO:0000256" key="11">
    <source>
        <dbReference type="PROSITE-ProRule" id="PRU01360"/>
    </source>
</evidence>
<keyword evidence="6" id="KW-0408">Iron</keyword>
<evidence type="ECO:0000256" key="8">
    <source>
        <dbReference type="ARBA" id="ARBA00023077"/>
    </source>
</evidence>
<comment type="similarity">
    <text evidence="11 12">Belongs to the TonB-dependent receptor family.</text>
</comment>
<evidence type="ECO:0000256" key="2">
    <source>
        <dbReference type="ARBA" id="ARBA00022448"/>
    </source>
</evidence>
<reference evidence="15 16" key="1">
    <citation type="journal article" date="2016" name="BMC Genomics">
        <title>Genomic analysis of the nitrate-respiring Sphingopyxis granuli (formerly Sphingomonas macrogoltabida) strain TFA.</title>
        <authorList>
            <person name="Garcia-Romero I."/>
            <person name="Perez-Pulido A.J."/>
            <person name="Gonzalez-Flores Y.E."/>
            <person name="Reyes-Ramirez F."/>
            <person name="Santero E."/>
            <person name="Floriano B."/>
        </authorList>
    </citation>
    <scope>NUCLEOTIDE SEQUENCE [LARGE SCALE GENOMIC DNA]</scope>
    <source>
        <strain evidence="15 16">TFA</strain>
    </source>
</reference>
<dbReference type="AlphaFoldDB" id="A0AA86L4K9"/>
<dbReference type="Pfam" id="PF07715">
    <property type="entry name" value="Plug"/>
    <property type="match status" value="1"/>
</dbReference>
<protein>
    <submittedName>
        <fullName evidence="15">TonB-dependent receptor</fullName>
    </submittedName>
</protein>
<evidence type="ECO:0000256" key="4">
    <source>
        <dbReference type="ARBA" id="ARBA00022496"/>
    </source>
</evidence>
<evidence type="ECO:0000256" key="5">
    <source>
        <dbReference type="ARBA" id="ARBA00022692"/>
    </source>
</evidence>
<dbReference type="InterPro" id="IPR012910">
    <property type="entry name" value="Plug_dom"/>
</dbReference>
<dbReference type="KEGG" id="sgi:SGRAN_2781"/>
<accession>A0AA86L4K9</accession>
<dbReference type="Proteomes" id="UP000058599">
    <property type="component" value="Chromosome"/>
</dbReference>
<evidence type="ECO:0000313" key="15">
    <source>
        <dbReference type="EMBL" id="AMG75130.1"/>
    </source>
</evidence>
<dbReference type="GO" id="GO:0006826">
    <property type="term" value="P:iron ion transport"/>
    <property type="evidence" value="ECO:0007669"/>
    <property type="project" value="UniProtKB-KW"/>
</dbReference>